<accession>A0A8D9E531</accession>
<dbReference type="AlphaFoldDB" id="A0A8D9E531"/>
<sequence length="118" mass="13776">MSFLRQNFVFDLNLLFPEFNCSLYFLRMMIHLHLSLSDEVGTLFYSKERHMERMVTRLCPCPIISSSPIVQCLLSFYDCPSISGRCVETVFLIFNSDRTLSVINSVRHKFSYDGKFPS</sequence>
<name>A0A8D9E531_9HEMI</name>
<organism evidence="1">
    <name type="scientific">Cacopsylla melanoneura</name>
    <dbReference type="NCBI Taxonomy" id="428564"/>
    <lineage>
        <taxon>Eukaryota</taxon>
        <taxon>Metazoa</taxon>
        <taxon>Ecdysozoa</taxon>
        <taxon>Arthropoda</taxon>
        <taxon>Hexapoda</taxon>
        <taxon>Insecta</taxon>
        <taxon>Pterygota</taxon>
        <taxon>Neoptera</taxon>
        <taxon>Paraneoptera</taxon>
        <taxon>Hemiptera</taxon>
        <taxon>Sternorrhyncha</taxon>
        <taxon>Psylloidea</taxon>
        <taxon>Psyllidae</taxon>
        <taxon>Psyllinae</taxon>
        <taxon>Cacopsylla</taxon>
    </lineage>
</organism>
<dbReference type="EMBL" id="HBUF01421604">
    <property type="protein sequence ID" value="CAG6740846.1"/>
    <property type="molecule type" value="Transcribed_RNA"/>
</dbReference>
<reference evidence="1" key="1">
    <citation type="submission" date="2021-05" db="EMBL/GenBank/DDBJ databases">
        <authorList>
            <person name="Alioto T."/>
            <person name="Alioto T."/>
            <person name="Gomez Garrido J."/>
        </authorList>
    </citation>
    <scope>NUCLEOTIDE SEQUENCE</scope>
</reference>
<evidence type="ECO:0000313" key="1">
    <source>
        <dbReference type="EMBL" id="CAG6740846.1"/>
    </source>
</evidence>
<proteinExistence type="predicted"/>
<protein>
    <submittedName>
        <fullName evidence="1">Uncharacterized protein</fullName>
    </submittedName>
</protein>